<feature type="region of interest" description="Disordered" evidence="4">
    <location>
        <begin position="829"/>
        <end position="858"/>
    </location>
</feature>
<feature type="region of interest" description="Disordered" evidence="4">
    <location>
        <begin position="1440"/>
        <end position="1459"/>
    </location>
</feature>
<feature type="region of interest" description="Disordered" evidence="4">
    <location>
        <begin position="402"/>
        <end position="710"/>
    </location>
</feature>
<feature type="compositionally biased region" description="Low complexity" evidence="4">
    <location>
        <begin position="975"/>
        <end position="988"/>
    </location>
</feature>
<dbReference type="GO" id="GO:0000077">
    <property type="term" value="P:DNA damage checkpoint signaling"/>
    <property type="evidence" value="ECO:0007669"/>
    <property type="project" value="TreeGrafter"/>
</dbReference>
<gene>
    <name evidence="6" type="ORF">C8Q69DRAFT_480973</name>
</gene>
<dbReference type="InterPro" id="IPR036420">
    <property type="entry name" value="BRCT_dom_sf"/>
</dbReference>
<feature type="compositionally biased region" description="Basic and acidic residues" evidence="4">
    <location>
        <begin position="346"/>
        <end position="362"/>
    </location>
</feature>
<dbReference type="STRING" id="264951.A0A443HJR4"/>
<evidence type="ECO:0000256" key="3">
    <source>
        <dbReference type="ARBA" id="ARBA00023242"/>
    </source>
</evidence>
<dbReference type="EMBL" id="RCNU01000015">
    <property type="protein sequence ID" value="RWQ92025.1"/>
    <property type="molecule type" value="Genomic_DNA"/>
</dbReference>
<dbReference type="InterPro" id="IPR047252">
    <property type="entry name" value="TP53BP1-like"/>
</dbReference>
<accession>A0A443HJR4</accession>
<feature type="region of interest" description="Disordered" evidence="4">
    <location>
        <begin position="973"/>
        <end position="1005"/>
    </location>
</feature>
<sequence>MLRVIVPDLRSKSAMESQGDSIDISQLKRAALGLVENEKSQTHLDAVENTEELLQEDKRGDIRGEKYDEKYPRSDEYEDGVAKPRSTSDITDKRTLSGAEPAESDSAGPAAHSQILDQSGSSTAAPEPSKMSSADSAPGDTQPVSQSVFDSILKQSRYSQRQSDGDAMDIDTGADGATLATLHEGDTGHVDLLSGFGETQVANNTSDHEEETGSKVGVSSPLHYQPNLFPESQRFLTSTPATAKKQADQPRLSATTPSLPRNPIAPDVESSGGIMALSQVFQATQAPSSPFVNDLPSGPMSDRPSPNIPIQNRPVVGSTSSPFKAPRSSLRRGYTEPQLNYISMKESQEKRDKLLEERRTKSAENIFSGDQSDDDFDKEPSFVERLNRQRRIDEETMVQLANLTAPARPAPNKRGQQSFVPRSPVSGGTAKRSIDVTGYIQDGETQGSTMVFQHGATSEEETEQEDDHRPTPAVSCQPPTTEEDKENYDALPPNSSITPSSAHDRLSQALQSDNGTLLHRTTTPLHKRSSSREVIDVHASGVISSQQIVRDSQPSPDTYEHGKSERSAGVQPGPQRSPVSNIPAQGHVASPTEDAFDVEKVASSPVGGQTFLSSPPPSKDDKSRRALHRRQVELKSPVPRRAVSISSEGSPTPLPFKRSLNFVPKISSQDGTADTTGNIAGTDTKEKSSSMPSRVAETPMHRPAGLSDHAVPGTRILETSPRRIVNDTLTSEAADAVSVGEEDDELPPMYQEHREGMDCSGTASQRSHLTERPHLNAKILSSPSGRQRRALTEIASDLSPFTPTGFLDVDINLLTADDKEFTSVVGFSPIPHRKKRRGNDGKNIYASDPIVPLTPRPLAPRVNTSLVATNEVQAPDLPAANPQQADEAQQVEAQQDEPESSEPIVGINAIQRRRPASWRRAETVWEVDASPEKNVQKALDIRKSRLSSRSETRTAQEKGLRKSLVAKAVVIHNQSPTSTPTIPESSDPLHGGHSSRAPSNSQSSMPEISVLAPNQVFACFNGFKRAYYPATCLGMSNLSAQSKYMVKFEDDTTDHVLAGTLKRLELRIGDSVKVDMPNVQKVTHIVRGFGDLLSPEELDRQENGSRPMTDVYGYSSMILAPKQRRSPRKGSSGAAGNLIKVPISRIYLDTILWNQLKDRQFSFTPGKDGLTADTPDVNSAPATPNSRLSRSIIVQAGLFAGMVFAVSYVENEHSKSHIMKLIVENGGRLLRDGFNELFELPSSAAAASPVKSPGSNSIDHSEKQFRLVAGAEAVGFACLLADKHSRREKYMQALALGLPCLSGRWIEDCVKQNRILDWDMYLLPAGESMYLNGATKSRILTPTSASTARLTDTIAARPKLLEGQSVLIVMGRGKAEERKKAYIFLTYALGASRVERVLDLNAAKAMLMDQQKESSPAWDWIYVDDHEEAAAKTMILGSSEGAPLKPHSGRGRKRKRPLPVQAVSGSGIRLNTNNIRIVGNEFVCQSLILGRLFDA</sequence>
<dbReference type="Pfam" id="PF00533">
    <property type="entry name" value="BRCT"/>
    <property type="match status" value="1"/>
</dbReference>
<comment type="subcellular location">
    <subcellularLocation>
        <location evidence="1">Nucleus</location>
    </subcellularLocation>
</comment>
<dbReference type="GeneID" id="39600841"/>
<dbReference type="SUPFAM" id="SSF52113">
    <property type="entry name" value="BRCT domain"/>
    <property type="match status" value="1"/>
</dbReference>
<feature type="compositionally biased region" description="Polar residues" evidence="4">
    <location>
        <begin position="508"/>
        <end position="524"/>
    </location>
</feature>
<dbReference type="CDD" id="cd17745">
    <property type="entry name" value="BRCT_p53bp1_rpt1"/>
    <property type="match status" value="1"/>
</dbReference>
<dbReference type="RefSeq" id="XP_028481670.1">
    <property type="nucleotide sequence ID" value="XM_028631564.1"/>
</dbReference>
<organism evidence="6 7">
    <name type="scientific">Byssochlamys spectabilis</name>
    <name type="common">Paecilomyces variotii</name>
    <dbReference type="NCBI Taxonomy" id="264951"/>
    <lineage>
        <taxon>Eukaryota</taxon>
        <taxon>Fungi</taxon>
        <taxon>Dikarya</taxon>
        <taxon>Ascomycota</taxon>
        <taxon>Pezizomycotina</taxon>
        <taxon>Eurotiomycetes</taxon>
        <taxon>Eurotiomycetidae</taxon>
        <taxon>Eurotiales</taxon>
        <taxon>Thermoascaceae</taxon>
        <taxon>Paecilomyces</taxon>
    </lineage>
</organism>
<protein>
    <submittedName>
        <fullName evidence="6">Putative DNA damage repair protein</fullName>
    </submittedName>
</protein>
<feature type="domain" description="BRCT" evidence="5">
    <location>
        <begin position="1194"/>
        <end position="1323"/>
    </location>
</feature>
<feature type="compositionally biased region" description="Basic and acidic residues" evidence="4">
    <location>
        <begin position="55"/>
        <end position="75"/>
    </location>
</feature>
<dbReference type="Pfam" id="PF08605">
    <property type="entry name" value="Rad9_Rad53_bind"/>
    <property type="match status" value="1"/>
</dbReference>
<name>A0A443HJR4_BYSSP</name>
<evidence type="ECO:0000259" key="5">
    <source>
        <dbReference type="PROSITE" id="PS50172"/>
    </source>
</evidence>
<dbReference type="GO" id="GO:0005634">
    <property type="term" value="C:nucleus"/>
    <property type="evidence" value="ECO:0007669"/>
    <property type="project" value="UniProtKB-SubCell"/>
</dbReference>
<dbReference type="FunFam" id="3.40.50.10190:FF:000083">
    <property type="entry name" value="DNA damage repair protein (Rad9)"/>
    <property type="match status" value="1"/>
</dbReference>
<evidence type="ECO:0000313" key="7">
    <source>
        <dbReference type="Proteomes" id="UP000283841"/>
    </source>
</evidence>
<dbReference type="PANTHER" id="PTHR15321:SF3">
    <property type="entry name" value="TP53-BINDING PROTEIN 1"/>
    <property type="match status" value="1"/>
</dbReference>
<dbReference type="Gene3D" id="2.30.30.140">
    <property type="match status" value="1"/>
</dbReference>
<dbReference type="PANTHER" id="PTHR15321">
    <property type="entry name" value="TUMOR SUPPRESSOR P53-BINDING PROTEIN 1"/>
    <property type="match status" value="1"/>
</dbReference>
<feature type="region of interest" description="Disordered" evidence="4">
    <location>
        <begin position="40"/>
        <end position="173"/>
    </location>
</feature>
<feature type="compositionally biased region" description="Polar residues" evidence="4">
    <location>
        <begin position="115"/>
        <end position="135"/>
    </location>
</feature>
<feature type="compositionally biased region" description="Polar residues" evidence="4">
    <location>
        <begin position="142"/>
        <end position="162"/>
    </location>
</feature>
<feature type="compositionally biased region" description="Low complexity" evidence="4">
    <location>
        <begin position="883"/>
        <end position="893"/>
    </location>
</feature>
<dbReference type="VEuPathDB" id="FungiDB:C8Q69DRAFT_480973"/>
<dbReference type="GO" id="GO:0042393">
    <property type="term" value="F:histone binding"/>
    <property type="evidence" value="ECO:0007669"/>
    <property type="project" value="TreeGrafter"/>
</dbReference>
<dbReference type="Gene3D" id="3.40.50.10190">
    <property type="entry name" value="BRCT domain"/>
    <property type="match status" value="1"/>
</dbReference>
<dbReference type="InterPro" id="IPR047249">
    <property type="entry name" value="BRCT_p53bp1-like_rpt1"/>
</dbReference>
<feature type="region of interest" description="Disordered" evidence="4">
    <location>
        <begin position="287"/>
        <end position="380"/>
    </location>
</feature>
<evidence type="ECO:0000313" key="6">
    <source>
        <dbReference type="EMBL" id="RWQ92025.1"/>
    </source>
</evidence>
<dbReference type="InterPro" id="IPR001357">
    <property type="entry name" value="BRCT_dom"/>
</dbReference>
<keyword evidence="7" id="KW-1185">Reference proteome</keyword>
<keyword evidence="3" id="KW-0539">Nucleus</keyword>
<feature type="region of interest" description="Disordered" evidence="4">
    <location>
        <begin position="872"/>
        <end position="908"/>
    </location>
</feature>
<feature type="region of interest" description="Disordered" evidence="4">
    <location>
        <begin position="939"/>
        <end position="959"/>
    </location>
</feature>
<evidence type="ECO:0000256" key="1">
    <source>
        <dbReference type="ARBA" id="ARBA00004123"/>
    </source>
</evidence>
<feature type="region of interest" description="Disordered" evidence="4">
    <location>
        <begin position="198"/>
        <end position="271"/>
    </location>
</feature>
<feature type="compositionally biased region" description="Polar residues" evidence="4">
    <location>
        <begin position="542"/>
        <end position="556"/>
    </location>
</feature>
<dbReference type="GO" id="GO:0045944">
    <property type="term" value="P:positive regulation of transcription by RNA polymerase II"/>
    <property type="evidence" value="ECO:0007669"/>
    <property type="project" value="TreeGrafter"/>
</dbReference>
<dbReference type="Proteomes" id="UP000283841">
    <property type="component" value="Unassembled WGS sequence"/>
</dbReference>
<dbReference type="SMART" id="SM00292">
    <property type="entry name" value="BRCT"/>
    <property type="match status" value="1"/>
</dbReference>
<dbReference type="InterPro" id="IPR013914">
    <property type="entry name" value="Rad9_Rad53-bd_dom_fun"/>
</dbReference>
<feature type="compositionally biased region" description="Polar residues" evidence="4">
    <location>
        <begin position="996"/>
        <end position="1005"/>
    </location>
</feature>
<comment type="caution">
    <text evidence="6">The sequence shown here is derived from an EMBL/GenBank/DDBJ whole genome shotgun (WGS) entry which is preliminary data.</text>
</comment>
<dbReference type="PROSITE" id="PS50172">
    <property type="entry name" value="BRCT"/>
    <property type="match status" value="1"/>
</dbReference>
<reference evidence="6 7" key="1">
    <citation type="journal article" date="2018" name="Front. Microbiol.">
        <title>Genomic and genetic insights into a cosmopolitan fungus, Paecilomyces variotii (Eurotiales).</title>
        <authorList>
            <person name="Urquhart A.S."/>
            <person name="Mondo S.J."/>
            <person name="Makela M.R."/>
            <person name="Hane J.K."/>
            <person name="Wiebenga A."/>
            <person name="He G."/>
            <person name="Mihaltcheva S."/>
            <person name="Pangilinan J."/>
            <person name="Lipzen A."/>
            <person name="Barry K."/>
            <person name="de Vries R.P."/>
            <person name="Grigoriev I.V."/>
            <person name="Idnurm A."/>
        </authorList>
    </citation>
    <scope>NUCLEOTIDE SEQUENCE [LARGE SCALE GENOMIC DNA]</scope>
    <source>
        <strain evidence="6 7">CBS 101075</strain>
    </source>
</reference>
<evidence type="ECO:0000256" key="4">
    <source>
        <dbReference type="SAM" id="MobiDB-lite"/>
    </source>
</evidence>
<feature type="compositionally biased region" description="Basic residues" evidence="4">
    <location>
        <begin position="1447"/>
        <end position="1457"/>
    </location>
</feature>
<feature type="compositionally biased region" description="Polar residues" evidence="4">
    <location>
        <begin position="666"/>
        <end position="681"/>
    </location>
</feature>
<keyword evidence="2" id="KW-0227">DNA damage</keyword>
<proteinExistence type="predicted"/>
<evidence type="ECO:0000256" key="2">
    <source>
        <dbReference type="ARBA" id="ARBA00022763"/>
    </source>
</evidence>